<dbReference type="OrthoDB" id="1872379at2759"/>
<dbReference type="PANTHER" id="PTHR46014">
    <property type="entry name" value="TETRATRICOPEPTIDE REPEAT PROTEIN 1"/>
    <property type="match status" value="1"/>
</dbReference>
<feature type="compositionally biased region" description="Low complexity" evidence="1">
    <location>
        <begin position="101"/>
        <end position="111"/>
    </location>
</feature>
<feature type="region of interest" description="Disordered" evidence="1">
    <location>
        <begin position="66"/>
        <end position="111"/>
    </location>
</feature>
<evidence type="ECO:0000256" key="1">
    <source>
        <dbReference type="SAM" id="MobiDB-lite"/>
    </source>
</evidence>
<organism evidence="2 3">
    <name type="scientific">Antrodiella citrinella</name>
    <dbReference type="NCBI Taxonomy" id="2447956"/>
    <lineage>
        <taxon>Eukaryota</taxon>
        <taxon>Fungi</taxon>
        <taxon>Dikarya</taxon>
        <taxon>Basidiomycota</taxon>
        <taxon>Agaricomycotina</taxon>
        <taxon>Agaricomycetes</taxon>
        <taxon>Polyporales</taxon>
        <taxon>Steccherinaceae</taxon>
        <taxon>Antrodiella</taxon>
    </lineage>
</organism>
<dbReference type="SUPFAM" id="SSF48452">
    <property type="entry name" value="TPR-like"/>
    <property type="match status" value="1"/>
</dbReference>
<sequence length="262" mass="28966">MASNSTLPPPSEHDHVQDDAEDLDDKQIKDLLVEANTLKLEGNEHFKNQSWHEALGVYRSALGRLPKRKLPRPARLQEQEREDGKGKGKARDDEEDDEVPESSLPVLEPPVELSELERECAKARAVMNSNIGACYVKLGDHKEVVVACSEALKDDPVYVRALQRRAASNEQLGTWSGLSSAQEDYTKLLVLLPSDSPQVPQIKRALASLKPRAEAAQKRETAEMLEKLKGLGNSFLGNFGLSTNNFQFTPNGSGGYSMNFSQ</sequence>
<gene>
    <name evidence="2" type="ORF">EUX98_g4117</name>
</gene>
<dbReference type="PANTHER" id="PTHR46014:SF1">
    <property type="entry name" value="TETRATRICOPEPTIDE REPEAT PROTEIN 1"/>
    <property type="match status" value="1"/>
</dbReference>
<comment type="caution">
    <text evidence="2">The sequence shown here is derived from an EMBL/GenBank/DDBJ whole genome shotgun (WGS) entry which is preliminary data.</text>
</comment>
<name>A0A4S4MXK9_9APHY</name>
<dbReference type="AlphaFoldDB" id="A0A4S4MXK9"/>
<evidence type="ECO:0000313" key="2">
    <source>
        <dbReference type="EMBL" id="THH30061.1"/>
    </source>
</evidence>
<reference evidence="2 3" key="1">
    <citation type="submission" date="2019-02" db="EMBL/GenBank/DDBJ databases">
        <title>Genome sequencing of the rare red list fungi Antrodiella citrinella (Flaviporus citrinellus).</title>
        <authorList>
            <person name="Buettner E."/>
            <person name="Kellner H."/>
        </authorList>
    </citation>
    <scope>NUCLEOTIDE SEQUENCE [LARGE SCALE GENOMIC DNA]</scope>
    <source>
        <strain evidence="2 3">DSM 108506</strain>
    </source>
</reference>
<feature type="compositionally biased region" description="Basic and acidic residues" evidence="1">
    <location>
        <begin position="75"/>
        <end position="92"/>
    </location>
</feature>
<proteinExistence type="predicted"/>
<dbReference type="InterPro" id="IPR052769">
    <property type="entry name" value="TPR_domain_protein"/>
</dbReference>
<dbReference type="InterPro" id="IPR019734">
    <property type="entry name" value="TPR_rpt"/>
</dbReference>
<feature type="region of interest" description="Disordered" evidence="1">
    <location>
        <begin position="1"/>
        <end position="28"/>
    </location>
</feature>
<dbReference type="InterPro" id="IPR011990">
    <property type="entry name" value="TPR-like_helical_dom_sf"/>
</dbReference>
<dbReference type="SMART" id="SM00028">
    <property type="entry name" value="TPR"/>
    <property type="match status" value="2"/>
</dbReference>
<dbReference type="EMBL" id="SGPM01000095">
    <property type="protein sequence ID" value="THH30061.1"/>
    <property type="molecule type" value="Genomic_DNA"/>
</dbReference>
<dbReference type="Proteomes" id="UP000308730">
    <property type="component" value="Unassembled WGS sequence"/>
</dbReference>
<keyword evidence="3" id="KW-1185">Reference proteome</keyword>
<evidence type="ECO:0000313" key="3">
    <source>
        <dbReference type="Proteomes" id="UP000308730"/>
    </source>
</evidence>
<protein>
    <submittedName>
        <fullName evidence="2">Uncharacterized protein</fullName>
    </submittedName>
</protein>
<accession>A0A4S4MXK9</accession>
<dbReference type="Gene3D" id="1.25.40.10">
    <property type="entry name" value="Tetratricopeptide repeat domain"/>
    <property type="match status" value="1"/>
</dbReference>